<proteinExistence type="inferred from homology"/>
<dbReference type="InParanoid" id="A0A673YPX9"/>
<dbReference type="GO" id="GO:0045505">
    <property type="term" value="F:dynein intermediate chain binding"/>
    <property type="evidence" value="ECO:0007669"/>
    <property type="project" value="TreeGrafter"/>
</dbReference>
<comment type="similarity">
    <text evidence="1">Belongs to the dynein light chain Tctex-type family.</text>
</comment>
<organism evidence="2 3">
    <name type="scientific">Salmo trutta</name>
    <name type="common">Brown trout</name>
    <dbReference type="NCBI Taxonomy" id="8032"/>
    <lineage>
        <taxon>Eukaryota</taxon>
        <taxon>Metazoa</taxon>
        <taxon>Chordata</taxon>
        <taxon>Craniata</taxon>
        <taxon>Vertebrata</taxon>
        <taxon>Euteleostomi</taxon>
        <taxon>Actinopterygii</taxon>
        <taxon>Neopterygii</taxon>
        <taxon>Teleostei</taxon>
        <taxon>Protacanthopterygii</taxon>
        <taxon>Salmoniformes</taxon>
        <taxon>Salmonidae</taxon>
        <taxon>Salmoninae</taxon>
        <taxon>Salmo</taxon>
    </lineage>
</organism>
<dbReference type="OMA" id="RWQTELF"/>
<dbReference type="GeneTree" id="ENSGT00940000154531"/>
<keyword evidence="3" id="KW-1185">Reference proteome</keyword>
<dbReference type="InterPro" id="IPR038586">
    <property type="entry name" value="Tctex-1-like_sf"/>
</dbReference>
<evidence type="ECO:0000313" key="3">
    <source>
        <dbReference type="Proteomes" id="UP000472277"/>
    </source>
</evidence>
<dbReference type="Proteomes" id="UP000472277">
    <property type="component" value="Chromosome 33"/>
</dbReference>
<dbReference type="PANTHER" id="PTHR21255">
    <property type="entry name" value="T-COMPLEX-ASSOCIATED-TESTIS-EXPRESSED 1/ DYNEIN LIGHT CHAIN"/>
    <property type="match status" value="1"/>
</dbReference>
<dbReference type="AlphaFoldDB" id="A0A673YPX9"/>
<evidence type="ECO:0000313" key="2">
    <source>
        <dbReference type="Ensembl" id="ENSSTUP00000036482.1"/>
    </source>
</evidence>
<reference evidence="2" key="1">
    <citation type="submission" date="2025-08" db="UniProtKB">
        <authorList>
            <consortium name="Ensembl"/>
        </authorList>
    </citation>
    <scope>IDENTIFICATION</scope>
</reference>
<gene>
    <name evidence="2" type="primary">LOC115172865</name>
</gene>
<name>A0A673YPX9_SALTR</name>
<dbReference type="Pfam" id="PF03645">
    <property type="entry name" value="Tctex-1"/>
    <property type="match status" value="1"/>
</dbReference>
<dbReference type="PANTHER" id="PTHR21255:SF4">
    <property type="entry name" value="DYNEIN LIGHT CHAIN TCTEX-TYPE"/>
    <property type="match status" value="1"/>
</dbReference>
<reference evidence="2" key="2">
    <citation type="submission" date="2025-09" db="UniProtKB">
        <authorList>
            <consortium name="Ensembl"/>
        </authorList>
    </citation>
    <scope>IDENTIFICATION</scope>
</reference>
<evidence type="ECO:0000256" key="1">
    <source>
        <dbReference type="ARBA" id="ARBA00005361"/>
    </source>
</evidence>
<dbReference type="GO" id="GO:0005868">
    <property type="term" value="C:cytoplasmic dynein complex"/>
    <property type="evidence" value="ECO:0007669"/>
    <property type="project" value="TreeGrafter"/>
</dbReference>
<sequence>MDEFQLSEETAFVVDDITTIIKDTVETTIGSSAYQQNRINQWTSSVVETSLNQLSKLGKPFKYIVTCIILQKNGAGLHTASSCFWDNTMDSKQHNVLQTVSTKLSNSRGPQWFFIICRMLEWELSQSVFVSLPGSCTVRWENKTTYCIVCVFGLAV</sequence>
<dbReference type="GO" id="GO:0005737">
    <property type="term" value="C:cytoplasm"/>
    <property type="evidence" value="ECO:0007669"/>
    <property type="project" value="TreeGrafter"/>
</dbReference>
<dbReference type="GO" id="GO:0007018">
    <property type="term" value="P:microtubule-based movement"/>
    <property type="evidence" value="ECO:0007669"/>
    <property type="project" value="TreeGrafter"/>
</dbReference>
<accession>A0A673YPX9</accession>
<dbReference type="InterPro" id="IPR005334">
    <property type="entry name" value="Tctex-1-like"/>
</dbReference>
<protein>
    <submittedName>
        <fullName evidence="2">Dynein light chain Tctex-type 1</fullName>
    </submittedName>
</protein>
<dbReference type="Ensembl" id="ENSSTUT00000038126.1">
    <property type="protein sequence ID" value="ENSSTUP00000036482.1"/>
    <property type="gene ID" value="ENSSTUG00000015567.1"/>
</dbReference>
<dbReference type="Gene3D" id="3.30.1140.40">
    <property type="entry name" value="Tctex-1"/>
    <property type="match status" value="1"/>
</dbReference>